<name>A0A1C3RFX2_9PROT</name>
<accession>A0A1C3RFX2</accession>
<dbReference type="Proteomes" id="UP000231658">
    <property type="component" value="Unassembled WGS sequence"/>
</dbReference>
<dbReference type="Pfam" id="PF24793">
    <property type="entry name" value="GINT1_N"/>
    <property type="match status" value="1"/>
</dbReference>
<dbReference type="PANTHER" id="PTHR48261">
    <property type="entry name" value="ACETYLGLUCOSAMINYLTRANSFERASE"/>
    <property type="match status" value="1"/>
</dbReference>
<evidence type="ECO:0000313" key="3">
    <source>
        <dbReference type="Proteomes" id="UP000231658"/>
    </source>
</evidence>
<dbReference type="AlphaFoldDB" id="A0A1C3RFX2"/>
<dbReference type="InterPro" id="IPR023296">
    <property type="entry name" value="Glyco_hydro_beta-prop_sf"/>
</dbReference>
<dbReference type="RefSeq" id="WP_126465083.1">
    <property type="nucleotide sequence ID" value="NZ_FLYE01000012.1"/>
</dbReference>
<dbReference type="InterPro" id="IPR056442">
    <property type="entry name" value="GINT1_N"/>
</dbReference>
<sequence>MKIKNMLKFLLPKTTKRKLIYIYNFIVNGYRRILHRIKHGTPAQVWTLGIRRHGEKKYKFIKPPKGRIYADPFLIEDDGKHYVFFEDCETGKMEGIISVAQVNEDCTLSAVRTVLSRDYHLSFPCVFKYDDDFFMIPETAQNRTIELYRAVSFPDIWEIHCIINEDIHALDNVLYHNDEGFWLFSNVVSKGNVSGVELNIFYSDSLNGPWYGHPKNPVLCDIKSARPAGKVFREGGRLLRPGQDCERCYGYAVTLKEITHLSREDYSEKNYRTILPEEVSPKAFCTHTLNKNSQFEIVDILKK</sequence>
<dbReference type="STRING" id="1867952.MTBPR1_20041"/>
<gene>
    <name evidence="2" type="ORF">MTBPR1_20041</name>
</gene>
<dbReference type="InterPro" id="IPR004263">
    <property type="entry name" value="Exostosin"/>
</dbReference>
<feature type="domain" description="Glucosamine inositolphosphorylceramide transferase 1 N-terminal" evidence="1">
    <location>
        <begin position="69"/>
        <end position="272"/>
    </location>
</feature>
<proteinExistence type="predicted"/>
<protein>
    <recommendedName>
        <fullName evidence="1">Glucosamine inositolphosphorylceramide transferase 1 N-terminal domain-containing protein</fullName>
    </recommendedName>
</protein>
<dbReference type="OrthoDB" id="3771157at2"/>
<organism evidence="2 3">
    <name type="scientific">Candidatus Terasakiella magnetica</name>
    <dbReference type="NCBI Taxonomy" id="1867952"/>
    <lineage>
        <taxon>Bacteria</taxon>
        <taxon>Pseudomonadati</taxon>
        <taxon>Pseudomonadota</taxon>
        <taxon>Alphaproteobacteria</taxon>
        <taxon>Rhodospirillales</taxon>
        <taxon>Terasakiellaceae</taxon>
        <taxon>Terasakiella</taxon>
    </lineage>
</organism>
<keyword evidence="3" id="KW-1185">Reference proteome</keyword>
<dbReference type="SUPFAM" id="SSF75005">
    <property type="entry name" value="Arabinanase/levansucrase/invertase"/>
    <property type="match status" value="1"/>
</dbReference>
<evidence type="ECO:0000313" key="2">
    <source>
        <dbReference type="EMBL" id="SCA56193.1"/>
    </source>
</evidence>
<dbReference type="GO" id="GO:0016757">
    <property type="term" value="F:glycosyltransferase activity"/>
    <property type="evidence" value="ECO:0007669"/>
    <property type="project" value="InterPro"/>
</dbReference>
<dbReference type="PANTHER" id="PTHR48261:SF2">
    <property type="entry name" value="ACETYLGLUCOSAMINYLTRANSFERASE"/>
    <property type="match status" value="1"/>
</dbReference>
<dbReference type="EMBL" id="FLYE01000012">
    <property type="protein sequence ID" value="SCA56193.1"/>
    <property type="molecule type" value="Genomic_DNA"/>
</dbReference>
<evidence type="ECO:0000259" key="1">
    <source>
        <dbReference type="Pfam" id="PF24793"/>
    </source>
</evidence>
<reference evidence="2 3" key="1">
    <citation type="submission" date="2016-07" db="EMBL/GenBank/DDBJ databases">
        <authorList>
            <person name="Lefevre C.T."/>
        </authorList>
    </citation>
    <scope>NUCLEOTIDE SEQUENCE [LARGE SCALE GENOMIC DNA]</scope>
    <source>
        <strain evidence="2">PR1</strain>
    </source>
</reference>
<dbReference type="Gene3D" id="2.115.10.20">
    <property type="entry name" value="Glycosyl hydrolase domain, family 43"/>
    <property type="match status" value="1"/>
</dbReference>